<dbReference type="EMBL" id="UINC01075600">
    <property type="protein sequence ID" value="SVC13942.1"/>
    <property type="molecule type" value="Genomic_DNA"/>
</dbReference>
<evidence type="ECO:0000256" key="2">
    <source>
        <dbReference type="ARBA" id="ARBA00010790"/>
    </source>
</evidence>
<evidence type="ECO:0000313" key="6">
    <source>
        <dbReference type="EMBL" id="SVC13942.1"/>
    </source>
</evidence>
<comment type="cofactor">
    <cofactor evidence="1">
        <name>FAD</name>
        <dbReference type="ChEBI" id="CHEBI:57692"/>
    </cofactor>
</comment>
<dbReference type="InterPro" id="IPR051473">
    <property type="entry name" value="P2Ox-like"/>
</dbReference>
<keyword evidence="3" id="KW-0285">Flavoprotein</keyword>
<feature type="non-terminal residue" evidence="6">
    <location>
        <position position="340"/>
    </location>
</feature>
<keyword evidence="5" id="KW-0560">Oxidoreductase</keyword>
<dbReference type="PANTHER" id="PTHR42784">
    <property type="entry name" value="PYRANOSE 2-OXIDASE"/>
    <property type="match status" value="1"/>
</dbReference>
<reference evidence="6" key="1">
    <citation type="submission" date="2018-05" db="EMBL/GenBank/DDBJ databases">
        <authorList>
            <person name="Lanie J.A."/>
            <person name="Ng W.-L."/>
            <person name="Kazmierczak K.M."/>
            <person name="Andrzejewski T.M."/>
            <person name="Davidsen T.M."/>
            <person name="Wayne K.J."/>
            <person name="Tettelin H."/>
            <person name="Glass J.I."/>
            <person name="Rusch D."/>
            <person name="Podicherti R."/>
            <person name="Tsui H.-C.T."/>
            <person name="Winkler M.E."/>
        </authorList>
    </citation>
    <scope>NUCLEOTIDE SEQUENCE</scope>
</reference>
<protein>
    <recommendedName>
        <fullName evidence="7">Glucose-methanol-choline oxidoreductase N-terminal domain-containing protein</fullName>
    </recommendedName>
</protein>
<evidence type="ECO:0000256" key="5">
    <source>
        <dbReference type="ARBA" id="ARBA00023002"/>
    </source>
</evidence>
<gene>
    <name evidence="6" type="ORF">METZ01_LOCUS266796</name>
</gene>
<evidence type="ECO:0000256" key="1">
    <source>
        <dbReference type="ARBA" id="ARBA00001974"/>
    </source>
</evidence>
<sequence length="340" mass="39647">MKHIYNFDNEKAIGKFLQDHPLETFDATVIGSSMAAASVVSQLIKNNKKILVIEKGYFFDRVKRNIMDIESTFMPIKPSTREIAYGGTSNLWMGLISEFDELEYTDRWSEKPSNLWGINEAELKQCSRQAWELFGIKRSYIRKKRELKSQFRLRDFTVQKKPFRAVSVLNNPKIVKLLNSYAYILGEDIKGSFVDIVSMVTEEQKRFYCKKIIVCCGGLDSTKLILNSIKEKTLDLGSRSEYVGKYYMNHPRFHLGVLNNKKNRGKKFGLKSLTKGMNYIGLSLKEEEQIKENLNNTYFKFSPVYQWKQSPEVLLIDVLLSNPRFFLKNALDFLFRRKKL</sequence>
<proteinExistence type="inferred from homology"/>
<evidence type="ECO:0000256" key="4">
    <source>
        <dbReference type="ARBA" id="ARBA00022827"/>
    </source>
</evidence>
<evidence type="ECO:0008006" key="7">
    <source>
        <dbReference type="Google" id="ProtNLM"/>
    </source>
</evidence>
<dbReference type="Gene3D" id="3.50.50.60">
    <property type="entry name" value="FAD/NAD(P)-binding domain"/>
    <property type="match status" value="1"/>
</dbReference>
<dbReference type="GO" id="GO:0016491">
    <property type="term" value="F:oxidoreductase activity"/>
    <property type="evidence" value="ECO:0007669"/>
    <property type="project" value="UniProtKB-KW"/>
</dbReference>
<keyword evidence="4" id="KW-0274">FAD</keyword>
<evidence type="ECO:0000256" key="3">
    <source>
        <dbReference type="ARBA" id="ARBA00022630"/>
    </source>
</evidence>
<organism evidence="6">
    <name type="scientific">marine metagenome</name>
    <dbReference type="NCBI Taxonomy" id="408172"/>
    <lineage>
        <taxon>unclassified sequences</taxon>
        <taxon>metagenomes</taxon>
        <taxon>ecological metagenomes</taxon>
    </lineage>
</organism>
<dbReference type="InterPro" id="IPR036188">
    <property type="entry name" value="FAD/NAD-bd_sf"/>
</dbReference>
<dbReference type="AlphaFoldDB" id="A0A382JRI7"/>
<accession>A0A382JRI7</accession>
<dbReference type="SUPFAM" id="SSF51905">
    <property type="entry name" value="FAD/NAD(P)-binding domain"/>
    <property type="match status" value="1"/>
</dbReference>
<name>A0A382JRI7_9ZZZZ</name>
<dbReference type="PANTHER" id="PTHR42784:SF1">
    <property type="entry name" value="PYRANOSE 2-OXIDASE"/>
    <property type="match status" value="1"/>
</dbReference>
<comment type="similarity">
    <text evidence="2">Belongs to the GMC oxidoreductase family.</text>
</comment>